<sequence length="128" mass="13854">METLPEEHAILRIMARPNDVNVAGDIFGGWLMSQCDIAGGIIASRKAGGRVVTVAVKDFQFLAPVLVSDIVSIYAHDVQIGTTSVTIGIEVFSERRQAGQEQIIKVATALIVYVHIDDHRQPMPISAS</sequence>
<dbReference type="PANTHER" id="PTHR11049:SF5">
    <property type="entry name" value="ACYL-COA THIOESTER HYDROLASE YCIA"/>
    <property type="match status" value="1"/>
</dbReference>
<comment type="similarity">
    <text evidence="1">Belongs to the acyl coenzyme A hydrolase family.</text>
</comment>
<accession>A0A0A0BKB1</accession>
<dbReference type="Pfam" id="PF03061">
    <property type="entry name" value="4HBT"/>
    <property type="match status" value="1"/>
</dbReference>
<dbReference type="InterPro" id="IPR006683">
    <property type="entry name" value="Thioestr_dom"/>
</dbReference>
<evidence type="ECO:0000259" key="4">
    <source>
        <dbReference type="PROSITE" id="PS51770"/>
    </source>
</evidence>
<gene>
    <name evidence="5" type="ORF">LP43_1152</name>
</gene>
<dbReference type="InterPro" id="IPR033120">
    <property type="entry name" value="HOTDOG_ACOT"/>
</dbReference>
<dbReference type="RefSeq" id="WP_036312921.1">
    <property type="nucleotide sequence ID" value="NZ_JRQD01000002.1"/>
</dbReference>
<dbReference type="SUPFAM" id="SSF54637">
    <property type="entry name" value="Thioesterase/thiol ester dehydrase-isomerase"/>
    <property type="match status" value="1"/>
</dbReference>
<dbReference type="STRING" id="392484.LP43_1152"/>
<dbReference type="AlphaFoldDB" id="A0A0A0BKB1"/>
<dbReference type="PROSITE" id="PS51770">
    <property type="entry name" value="HOTDOG_ACOT"/>
    <property type="match status" value="1"/>
</dbReference>
<dbReference type="CDD" id="cd03442">
    <property type="entry name" value="BFIT_BACH"/>
    <property type="match status" value="1"/>
</dbReference>
<evidence type="ECO:0000256" key="1">
    <source>
        <dbReference type="ARBA" id="ARBA00010458"/>
    </source>
</evidence>
<evidence type="ECO:0000256" key="2">
    <source>
        <dbReference type="ARBA" id="ARBA00022801"/>
    </source>
</evidence>
<dbReference type="GO" id="GO:0006637">
    <property type="term" value="P:acyl-CoA metabolic process"/>
    <property type="evidence" value="ECO:0007669"/>
    <property type="project" value="TreeGrafter"/>
</dbReference>
<reference evidence="5 6" key="1">
    <citation type="submission" date="2014-09" db="EMBL/GenBank/DDBJ databases">
        <authorList>
            <person name="Grob C."/>
            <person name="Taubert M."/>
            <person name="Howat A.M."/>
            <person name="Burns O.J."/>
            <person name="Dixon J.L."/>
            <person name="Chen Y."/>
            <person name="Murrell J.C."/>
        </authorList>
    </citation>
    <scope>NUCLEOTIDE SEQUENCE [LARGE SCALE GENOMIC DNA]</scope>
    <source>
        <strain evidence="5">L4</strain>
    </source>
</reference>
<dbReference type="Proteomes" id="UP000029999">
    <property type="component" value="Unassembled WGS sequence"/>
</dbReference>
<dbReference type="EMBL" id="JRQD01000002">
    <property type="protein sequence ID" value="KGM07539.1"/>
    <property type="molecule type" value="Genomic_DNA"/>
</dbReference>
<dbReference type="Gene3D" id="3.10.129.10">
    <property type="entry name" value="Hotdog Thioesterase"/>
    <property type="match status" value="1"/>
</dbReference>
<dbReference type="GO" id="GO:0009062">
    <property type="term" value="P:fatty acid catabolic process"/>
    <property type="evidence" value="ECO:0007669"/>
    <property type="project" value="TreeGrafter"/>
</dbReference>
<dbReference type="GO" id="GO:0052816">
    <property type="term" value="F:long-chain fatty acyl-CoA hydrolase activity"/>
    <property type="evidence" value="ECO:0007669"/>
    <property type="project" value="TreeGrafter"/>
</dbReference>
<evidence type="ECO:0000313" key="5">
    <source>
        <dbReference type="EMBL" id="KGM07539.1"/>
    </source>
</evidence>
<organism evidence="5 6">
    <name type="scientific">Methylophaga thiooxydans</name>
    <dbReference type="NCBI Taxonomy" id="392484"/>
    <lineage>
        <taxon>Bacteria</taxon>
        <taxon>Pseudomonadati</taxon>
        <taxon>Pseudomonadota</taxon>
        <taxon>Gammaproteobacteria</taxon>
        <taxon>Thiotrichales</taxon>
        <taxon>Piscirickettsiaceae</taxon>
        <taxon>Methylophaga</taxon>
    </lineage>
</organism>
<keyword evidence="2 3" id="KW-0378">Hydrolase</keyword>
<dbReference type="GO" id="GO:0005829">
    <property type="term" value="C:cytosol"/>
    <property type="evidence" value="ECO:0007669"/>
    <property type="project" value="TreeGrafter"/>
</dbReference>
<name>A0A0A0BKB1_9GAMM</name>
<evidence type="ECO:0000256" key="3">
    <source>
        <dbReference type="PROSITE-ProRule" id="PRU01106"/>
    </source>
</evidence>
<feature type="domain" description="HotDog ACOT-type" evidence="4">
    <location>
        <begin position="5"/>
        <end position="119"/>
    </location>
</feature>
<dbReference type="InterPro" id="IPR029069">
    <property type="entry name" value="HotDog_dom_sf"/>
</dbReference>
<comment type="caution">
    <text evidence="5">The sequence shown here is derived from an EMBL/GenBank/DDBJ whole genome shotgun (WGS) entry which is preliminary data.</text>
</comment>
<protein>
    <submittedName>
        <fullName evidence="5">Acyl-CoA thioesterase YciA</fullName>
    </submittedName>
</protein>
<dbReference type="InterPro" id="IPR040170">
    <property type="entry name" value="Cytosol_ACT"/>
</dbReference>
<evidence type="ECO:0000313" key="6">
    <source>
        <dbReference type="Proteomes" id="UP000029999"/>
    </source>
</evidence>
<proteinExistence type="inferred from homology"/>
<dbReference type="PANTHER" id="PTHR11049">
    <property type="entry name" value="ACYL COENZYME A THIOESTER HYDROLASE"/>
    <property type="match status" value="1"/>
</dbReference>